<dbReference type="AlphaFoldDB" id="A0A0B6YUD6"/>
<feature type="non-terminal residue" evidence="9">
    <location>
        <position position="1"/>
    </location>
</feature>
<evidence type="ECO:0000256" key="5">
    <source>
        <dbReference type="ARBA" id="ARBA00023054"/>
    </source>
</evidence>
<feature type="repeat" description="WD" evidence="8">
    <location>
        <begin position="68"/>
        <end position="96"/>
    </location>
</feature>
<feature type="non-terminal residue" evidence="9">
    <location>
        <position position="177"/>
    </location>
</feature>
<keyword evidence="7" id="KW-0966">Cell projection</keyword>
<proteinExistence type="predicted"/>
<dbReference type="PROSITE" id="PS50082">
    <property type="entry name" value="WD_REPEATS_2"/>
    <property type="match status" value="1"/>
</dbReference>
<evidence type="ECO:0000256" key="4">
    <source>
        <dbReference type="ARBA" id="ARBA00022737"/>
    </source>
</evidence>
<keyword evidence="3 8" id="KW-0853">WD repeat</keyword>
<keyword evidence="2" id="KW-0963">Cytoplasm</keyword>
<reference evidence="9" key="1">
    <citation type="submission" date="2014-12" db="EMBL/GenBank/DDBJ databases">
        <title>Insight into the proteome of Arion vulgaris.</title>
        <authorList>
            <person name="Aradska J."/>
            <person name="Bulat T."/>
            <person name="Smidak R."/>
            <person name="Sarate P."/>
            <person name="Gangsoo J."/>
            <person name="Sialana F."/>
            <person name="Bilban M."/>
            <person name="Lubec G."/>
        </authorList>
    </citation>
    <scope>NUCLEOTIDE SEQUENCE</scope>
    <source>
        <tissue evidence="9">Skin</tissue>
    </source>
</reference>
<comment type="subcellular location">
    <subcellularLocation>
        <location evidence="1">Cytoplasm</location>
        <location evidence="1">Cytoskeleton</location>
        <location evidence="1">Cilium axoneme</location>
    </subcellularLocation>
</comment>
<dbReference type="GO" id="GO:0005930">
    <property type="term" value="C:axoneme"/>
    <property type="evidence" value="ECO:0007669"/>
    <property type="project" value="UniProtKB-SubCell"/>
</dbReference>
<dbReference type="InterPro" id="IPR001680">
    <property type="entry name" value="WD40_rpt"/>
</dbReference>
<dbReference type="SUPFAM" id="SSF50978">
    <property type="entry name" value="WD40 repeat-like"/>
    <property type="match status" value="1"/>
</dbReference>
<keyword evidence="4" id="KW-0677">Repeat</keyword>
<evidence type="ECO:0000256" key="8">
    <source>
        <dbReference type="PROSITE-ProRule" id="PRU00221"/>
    </source>
</evidence>
<gene>
    <name evidence="9" type="primary">ORF37250</name>
</gene>
<accession>A0A0B6YUD6</accession>
<dbReference type="PANTHER" id="PTHR14885:SF3">
    <property type="entry name" value="CILIA- AND FLAGELLA-ASSOCIATED PROTEIN 44"/>
    <property type="match status" value="1"/>
</dbReference>
<keyword evidence="6" id="KW-0206">Cytoskeleton</keyword>
<protein>
    <recommendedName>
        <fullName evidence="10">Anaphase-promoting complex subunit 4 WD40 domain-containing protein</fullName>
    </recommendedName>
</protein>
<evidence type="ECO:0000256" key="6">
    <source>
        <dbReference type="ARBA" id="ARBA00023212"/>
    </source>
</evidence>
<dbReference type="InterPro" id="IPR036322">
    <property type="entry name" value="WD40_repeat_dom_sf"/>
</dbReference>
<dbReference type="EMBL" id="HACG01012862">
    <property type="protein sequence ID" value="CEK59727.1"/>
    <property type="molecule type" value="Transcribed_RNA"/>
</dbReference>
<keyword evidence="5" id="KW-0175">Coiled coil</keyword>
<evidence type="ECO:0000256" key="3">
    <source>
        <dbReference type="ARBA" id="ARBA00022574"/>
    </source>
</evidence>
<dbReference type="GO" id="GO:0003341">
    <property type="term" value="P:cilium movement"/>
    <property type="evidence" value="ECO:0007669"/>
    <property type="project" value="UniProtKB-ARBA"/>
</dbReference>
<dbReference type="SMART" id="SM00320">
    <property type="entry name" value="WD40"/>
    <property type="match status" value="1"/>
</dbReference>
<evidence type="ECO:0000256" key="2">
    <source>
        <dbReference type="ARBA" id="ARBA00022490"/>
    </source>
</evidence>
<evidence type="ECO:0000256" key="1">
    <source>
        <dbReference type="ARBA" id="ARBA00004430"/>
    </source>
</evidence>
<dbReference type="PANTHER" id="PTHR14885">
    <property type="entry name" value="CILIA- AND FLAGELLA-ASSOCIATED PROTEIN 43-RELATED"/>
    <property type="match status" value="1"/>
</dbReference>
<evidence type="ECO:0000313" key="9">
    <source>
        <dbReference type="EMBL" id="CEK59727.1"/>
    </source>
</evidence>
<evidence type="ECO:0008006" key="10">
    <source>
        <dbReference type="Google" id="ProtNLM"/>
    </source>
</evidence>
<sequence>VYDYIQMKQLAEAKFNSGGTSIEYVPLSVDNKGSSVIVGFEDGVVRALTISRLDKRHEEADISLKQAFKPHSKTVTAMVFDGKGEILATGSLDGTVFFMYVSEVYDPIGFVKVPGPVRKLMWTPENFKQAAVLVVCDDGVVVEVGAPKPGDFDTSHSYEIKGLAVRTYTFKSIKSHL</sequence>
<dbReference type="Gene3D" id="2.130.10.10">
    <property type="entry name" value="YVTN repeat-like/Quinoprotein amine dehydrogenase"/>
    <property type="match status" value="1"/>
</dbReference>
<dbReference type="Pfam" id="PF00400">
    <property type="entry name" value="WD40"/>
    <property type="match status" value="1"/>
</dbReference>
<name>A0A0B6YUD6_9EUPU</name>
<organism evidence="9">
    <name type="scientific">Arion vulgaris</name>
    <dbReference type="NCBI Taxonomy" id="1028688"/>
    <lineage>
        <taxon>Eukaryota</taxon>
        <taxon>Metazoa</taxon>
        <taxon>Spiralia</taxon>
        <taxon>Lophotrochozoa</taxon>
        <taxon>Mollusca</taxon>
        <taxon>Gastropoda</taxon>
        <taxon>Heterobranchia</taxon>
        <taxon>Euthyneura</taxon>
        <taxon>Panpulmonata</taxon>
        <taxon>Eupulmonata</taxon>
        <taxon>Stylommatophora</taxon>
        <taxon>Helicina</taxon>
        <taxon>Arionoidea</taxon>
        <taxon>Arionidae</taxon>
        <taxon>Arion</taxon>
    </lineage>
</organism>
<evidence type="ECO:0000256" key="7">
    <source>
        <dbReference type="ARBA" id="ARBA00023273"/>
    </source>
</evidence>
<dbReference type="InterPro" id="IPR015943">
    <property type="entry name" value="WD40/YVTN_repeat-like_dom_sf"/>
</dbReference>